<feature type="region of interest" description="Disordered" evidence="1">
    <location>
        <begin position="198"/>
        <end position="226"/>
    </location>
</feature>
<feature type="region of interest" description="Disordered" evidence="1">
    <location>
        <begin position="589"/>
        <end position="608"/>
    </location>
</feature>
<feature type="compositionally biased region" description="Low complexity" evidence="1">
    <location>
        <begin position="592"/>
        <end position="608"/>
    </location>
</feature>
<feature type="compositionally biased region" description="Acidic residues" evidence="1">
    <location>
        <begin position="201"/>
        <end position="223"/>
    </location>
</feature>
<feature type="region of interest" description="Disordered" evidence="1">
    <location>
        <begin position="807"/>
        <end position="826"/>
    </location>
</feature>
<feature type="region of interest" description="Disordered" evidence="1">
    <location>
        <begin position="239"/>
        <end position="277"/>
    </location>
</feature>
<evidence type="ECO:0000313" key="2">
    <source>
        <dbReference type="EMBL" id="BDT63510.1"/>
    </source>
</evidence>
<feature type="compositionally biased region" description="Basic residues" evidence="1">
    <location>
        <begin position="257"/>
        <end position="275"/>
    </location>
</feature>
<feature type="compositionally biased region" description="Basic and acidic residues" evidence="1">
    <location>
        <begin position="239"/>
        <end position="250"/>
    </location>
</feature>
<proteinExistence type="predicted"/>
<reference evidence="2" key="1">
    <citation type="submission" date="2022-10" db="EMBL/GenBank/DDBJ databases">
        <title>Genome sequences of endogenous nimaviruses in decapod crustaceans.</title>
        <authorList>
            <person name="Kawato S."/>
            <person name="Nozaki R."/>
            <person name="Kondo H."/>
            <person name="Hirono I."/>
        </authorList>
    </citation>
    <scope>NUCLEOTIDE SEQUENCE</scope>
    <source>
        <strain evidence="2">Toyama2020</strain>
    </source>
</reference>
<accession>A0A9C7F8L3</accession>
<evidence type="ECO:0000256" key="1">
    <source>
        <dbReference type="SAM" id="MobiDB-lite"/>
    </source>
</evidence>
<organism evidence="2">
    <name type="scientific">Pasiphaea japonica whispovirus</name>
    <dbReference type="NCBI Taxonomy" id="2984286"/>
    <lineage>
        <taxon>Viruses</taxon>
        <taxon>Viruses incertae sedis</taxon>
        <taxon>Naldaviricetes</taxon>
        <taxon>Nimaviridae</taxon>
        <taxon>Whispovirus</taxon>
    </lineage>
</organism>
<sequence>MNDKIINEINNKTIRVKFNVKTDDKCGVSQMTVLMMAIDSFVSILASHEDANVTSSKQENTFCVKIPYNVPSENLFNNIGFPAGLCGPFKRWSINFKASALSGKSGIAGLVGSILSGVKNSNEKKGTDILDMVNRVSSSVQRLDDSEMATTLNHNKRLCIGTNFTITNSRQVNQRNLLRRQQSLDDKLQNIEDTNQYYNEQVEDEQEDNTYDDDNNNEEEEDEKNCCENKKQKINCQKDEDNNDMDERGIVFENTSSKKRKRKGKKNSSKKRSRRKGECSVNTLSFVEKYVGSCKSLGLKSTGCPPPSKEFTSLFMKGSEVDACYQTCQAMRGASRIRSLLNKYSNKELMKETEDKKGWTWVSPKDRRLVLVDTDSGEEVDVVFEVNCEKSKWFNHVTNTALNIKQWLRDTAQIIGNLRSLEKFLPQMGSSTPLIEINMLKTLAGLFSVRDTIGFKIPEHSQNILPKEWKIPISCMGIVSQRYDRIIEVMDLLITGGAFVTSCLNNAYFFEKGVVPKKYNLKNTWLHVDIMQLSTTIFRQVLNRTDKGYYYSTSGSKIVVCKDGISVKAVPGKSRIQFHDLSIVENNHKKLPPQQHDNQQQQQQQQPTRQSIDLAISSIINNYTDVSSKLRKRGIQNFLSDRGKASLDEMISKVGAFKALLECTVVTCIKNSKFSPNKLNNNQRYKSPLYSPSTATSSLRGAQSCNTERKVLFQSFEGENSDVEEDDDEKVKFRKNTSKTKNQNNNIEIYNDNYDEDDENNNSSFRDSCIVGFSSDDILKQRADYIRKTAALAALALTHHSLGSAMVTSNQNSDTLDPSSINGIKL</sequence>
<feature type="region of interest" description="Disordered" evidence="1">
    <location>
        <begin position="677"/>
        <end position="702"/>
    </location>
</feature>
<protein>
    <submittedName>
        <fullName evidence="2">Wsv045-like protein</fullName>
    </submittedName>
</protein>
<dbReference type="EMBL" id="LC738885">
    <property type="protein sequence ID" value="BDT63510.1"/>
    <property type="molecule type" value="Genomic_DNA"/>
</dbReference>
<name>A0A9C7F8L3_9VIRU</name>